<evidence type="ECO:0000313" key="1">
    <source>
        <dbReference type="EMBL" id="MBB5327069.1"/>
    </source>
</evidence>
<evidence type="ECO:0000313" key="2">
    <source>
        <dbReference type="Proteomes" id="UP000535182"/>
    </source>
</evidence>
<name>A0A9X0U265_9BACT</name>
<dbReference type="Proteomes" id="UP000535182">
    <property type="component" value="Unassembled WGS sequence"/>
</dbReference>
<reference evidence="1 2" key="1">
    <citation type="submission" date="2020-08" db="EMBL/GenBank/DDBJ databases">
        <title>Genomic Encyclopedia of Type Strains, Phase IV (KMG-V): Genome sequencing to study the core and pangenomes of soil and plant-associated prokaryotes.</title>
        <authorList>
            <person name="Whitman W."/>
        </authorList>
    </citation>
    <scope>NUCLEOTIDE SEQUENCE [LARGE SCALE GENOMIC DNA]</scope>
    <source>
        <strain evidence="1 2">X5P2</strain>
    </source>
</reference>
<keyword evidence="2" id="KW-1185">Reference proteome</keyword>
<dbReference type="AlphaFoldDB" id="A0A9X0U265"/>
<dbReference type="EMBL" id="JACHEB010000001">
    <property type="protein sequence ID" value="MBB5327069.1"/>
    <property type="molecule type" value="Genomic_DNA"/>
</dbReference>
<gene>
    <name evidence="1" type="ORF">HDF14_000663</name>
</gene>
<dbReference type="RefSeq" id="WP_183973423.1">
    <property type="nucleotide sequence ID" value="NZ_JACHEB010000001.1"/>
</dbReference>
<proteinExistence type="predicted"/>
<sequence>MELGYATGIGILEISGSTGTFRNKLTQIYSGDNPVFADATHFYAYDSETSGAEFYRYSIDATGATLVDGTTLNGLGGFGGEFALDGGLVFGAGGGIINPSTTPPLQVAILPLGNGPYSSGLVGGGVVPYQAESKAFVVGVNDAGTAAYFLERFDTQHFTLEQQIQLLGNSVSGLSGTRFGQDGLAYLVPNTATSQTPQIFLSAGHSYFLRRQPPTHRQLLPMPIKVPSALAPAICTSRSQAPLFSLAQWHFGMDLPVQQPSSIALICKWPYPHPTSRLHKPSRLAARTLAP</sequence>
<organism evidence="1 2">
    <name type="scientific">Tunturiibacter gelidiferens</name>
    <dbReference type="NCBI Taxonomy" id="3069689"/>
    <lineage>
        <taxon>Bacteria</taxon>
        <taxon>Pseudomonadati</taxon>
        <taxon>Acidobacteriota</taxon>
        <taxon>Terriglobia</taxon>
        <taxon>Terriglobales</taxon>
        <taxon>Acidobacteriaceae</taxon>
        <taxon>Tunturiibacter</taxon>
    </lineage>
</organism>
<comment type="caution">
    <text evidence="1">The sequence shown here is derived from an EMBL/GenBank/DDBJ whole genome shotgun (WGS) entry which is preliminary data.</text>
</comment>
<protein>
    <submittedName>
        <fullName evidence="1">Uncharacterized protein</fullName>
    </submittedName>
</protein>
<accession>A0A9X0U265</accession>